<protein>
    <submittedName>
        <fullName evidence="3">Conjugal transfer pilus assembly protein TraB</fullName>
    </submittedName>
</protein>
<keyword evidence="2" id="KW-0472">Membrane</keyword>
<dbReference type="RefSeq" id="WP_173636365.1">
    <property type="nucleotide sequence ID" value="NZ_CP054213.1"/>
</dbReference>
<feature type="compositionally biased region" description="Low complexity" evidence="1">
    <location>
        <begin position="128"/>
        <end position="149"/>
    </location>
</feature>
<organism evidence="3 4">
    <name type="scientific">Paramixta manurensis</name>
    <dbReference type="NCBI Taxonomy" id="2740817"/>
    <lineage>
        <taxon>Bacteria</taxon>
        <taxon>Pseudomonadati</taxon>
        <taxon>Pseudomonadota</taxon>
        <taxon>Gammaproteobacteria</taxon>
        <taxon>Enterobacterales</taxon>
        <taxon>Erwiniaceae</taxon>
        <taxon>Paramixta</taxon>
    </lineage>
</organism>
<feature type="compositionally biased region" description="Low complexity" evidence="1">
    <location>
        <begin position="107"/>
        <end position="117"/>
    </location>
</feature>
<accession>A0A6M8UEZ5</accession>
<evidence type="ECO:0000256" key="1">
    <source>
        <dbReference type="SAM" id="MobiDB-lite"/>
    </source>
</evidence>
<keyword evidence="4" id="KW-1185">Reference proteome</keyword>
<dbReference type="AlphaFoldDB" id="A0A6M8UEZ5"/>
<geneLocation type="plasmid" evidence="4">
    <name>ppd-1</name>
</geneLocation>
<proteinExistence type="predicted"/>
<dbReference type="NCBIfam" id="NF010289">
    <property type="entry name" value="PRK13729.1"/>
    <property type="match status" value="1"/>
</dbReference>
<reference evidence="3 4" key="1">
    <citation type="submission" date="2020-06" db="EMBL/GenBank/DDBJ databases">
        <title>Genome sequence of Paramixta manurensis strain PD-1.</title>
        <authorList>
            <person name="Lee C.W."/>
            <person name="Kim J."/>
        </authorList>
    </citation>
    <scope>NUCLEOTIDE SEQUENCE [LARGE SCALE GENOMIC DNA]</scope>
    <source>
        <strain evidence="3 4">PD-1</strain>
        <plasmid evidence="4">ppd-1</plasmid>
    </source>
</reference>
<name>A0A6M8UEZ5_9GAMM</name>
<dbReference type="KEGG" id="pmak:PMPD1_4410"/>
<feature type="transmembrane region" description="Helical" evidence="2">
    <location>
        <begin position="12"/>
        <end position="33"/>
    </location>
</feature>
<keyword evidence="2" id="KW-0812">Transmembrane</keyword>
<dbReference type="Proteomes" id="UP000505325">
    <property type="component" value="Plasmid pPD-1"/>
</dbReference>
<feature type="region of interest" description="Disordered" evidence="1">
    <location>
        <begin position="107"/>
        <end position="170"/>
    </location>
</feature>
<keyword evidence="2" id="KW-1133">Transmembrane helix</keyword>
<dbReference type="InterPro" id="IPR005498">
    <property type="entry name" value="T4SS_VirB10/TraB/TrbI"/>
</dbReference>
<dbReference type="Pfam" id="PF03743">
    <property type="entry name" value="TrbI"/>
    <property type="match status" value="1"/>
</dbReference>
<evidence type="ECO:0000313" key="4">
    <source>
        <dbReference type="Proteomes" id="UP000505325"/>
    </source>
</evidence>
<sequence length="463" mass="48399">MTDINSVTRRRQWMIAGVSAAVMLATGGGIWAYKHHQDEANKPVARTSPDMTGMLVNTSFTEGVATSALQQQQNKTAGLEKDLASLTSTLQQQNADMKKQLGTLTDQLSQMQAQQSQGRKTPDGPAQGGSSPTTGPAGGPVPVGTPGPAQWSISDPARGPSANQGNGFYPAQGQAFYPGAGTARVGGLRRDTFTYAALTDKKTKLPWIPSGSFSEAVMIEGADANASVTGQQNTSPVVITLLGDVSMPNGKTFNMDQCRVTGEMFGDISSERGEVRTKNISCILKNGKHIDMPFDGHVSFQGKEGIRGKPVMRNGAVLANAGVAGLLTGFGEGIKSAATPSVGLGATASVGTGDIFKQGFGGGADKAADTLSQYYIKRAEQYHPVIDIGAGNAVTVVFQQGFRLETIEDADTEKLQKEAPQENAHQTAAVTRSASGNDGAAAILNPDEVLRQASQLRLGDTIN</sequence>
<keyword evidence="3" id="KW-0614">Plasmid</keyword>
<evidence type="ECO:0000256" key="2">
    <source>
        <dbReference type="SAM" id="Phobius"/>
    </source>
</evidence>
<dbReference type="EMBL" id="CP054213">
    <property type="protein sequence ID" value="QKJ89308.1"/>
    <property type="molecule type" value="Genomic_DNA"/>
</dbReference>
<gene>
    <name evidence="3" type="ORF">PMPD1_4410</name>
</gene>
<dbReference type="CDD" id="cd16430">
    <property type="entry name" value="TraB"/>
    <property type="match status" value="1"/>
</dbReference>
<evidence type="ECO:0000313" key="3">
    <source>
        <dbReference type="EMBL" id="QKJ89308.1"/>
    </source>
</evidence>